<proteinExistence type="predicted"/>
<dbReference type="EMBL" id="JANRMS010002673">
    <property type="protein sequence ID" value="KAJ3521432.1"/>
    <property type="molecule type" value="Genomic_DNA"/>
</dbReference>
<sequence>MRYGDWDVLLFPLGGGIPFREFQVACNLVHDTEFPNLPGFFTIPTVSCCVPSLAPGASFQISIHSWDTPPISQSTTRSYTKHLEDVKFEMRLFIDGRLVASTSINRTSSWPHVIANSFDFAKKGELEPLKFPVFRQEILQQDDWSPADDLGRIKLVISEGFPRDSLSMPMERVKNIVAFSFLHAPQGSLLLILPVCMLNNTDVLERSGIAWPNPFMTLRAPSTTSKPVPSLPTSNVNSHAHSPRRQAKERQRAMSGITMPMFQDIMPNAPTAIADGLREDIYIIPLPNTDEMPSCSDISNPFDDSKACFDWSGNGDLELNDILQPAVASSQGTNIRGHSSSARRASGYVPHGTHLTELAFSMDGEDCSRHMKVPANTPTGRELKGDNFAGLTPKSVVLHNVLTEQVHFPAFPHHSVLPDDFAYSLTTSLLNQPAPYPAHGPSTRTSTPQVRSRKENRKRHTTCPVPSTFSASTAHGLEHQDQRKVSQQMYMPSNGSIPVPLTQPHLQSPSSTYSPLARFSNAFASTQSSPKAPSSVDAILPVDKGAKRTRNFTPGSANTLDGDEEENRRASPRVRLTPSSKGKQQVGS</sequence>
<accession>A0ACC1RKE7</accession>
<protein>
    <submittedName>
        <fullName evidence="1">Uncharacterized protein</fullName>
    </submittedName>
</protein>
<comment type="caution">
    <text evidence="1">The sequence shown here is derived from an EMBL/GenBank/DDBJ whole genome shotgun (WGS) entry which is preliminary data.</text>
</comment>
<organism evidence="1 2">
    <name type="scientific">Fusarium decemcellulare</name>
    <dbReference type="NCBI Taxonomy" id="57161"/>
    <lineage>
        <taxon>Eukaryota</taxon>
        <taxon>Fungi</taxon>
        <taxon>Dikarya</taxon>
        <taxon>Ascomycota</taxon>
        <taxon>Pezizomycotina</taxon>
        <taxon>Sordariomycetes</taxon>
        <taxon>Hypocreomycetidae</taxon>
        <taxon>Hypocreales</taxon>
        <taxon>Nectriaceae</taxon>
        <taxon>Fusarium</taxon>
        <taxon>Fusarium decemcellulare species complex</taxon>
    </lineage>
</organism>
<reference evidence="1" key="1">
    <citation type="submission" date="2022-08" db="EMBL/GenBank/DDBJ databases">
        <title>Genome Sequence of Fusarium decemcellulare.</title>
        <authorList>
            <person name="Buettner E."/>
        </authorList>
    </citation>
    <scope>NUCLEOTIDE SEQUENCE</scope>
    <source>
        <strain evidence="1">Babe19</strain>
    </source>
</reference>
<dbReference type="Proteomes" id="UP001148629">
    <property type="component" value="Unassembled WGS sequence"/>
</dbReference>
<name>A0ACC1RKE7_9HYPO</name>
<evidence type="ECO:0000313" key="1">
    <source>
        <dbReference type="EMBL" id="KAJ3521432.1"/>
    </source>
</evidence>
<keyword evidence="2" id="KW-1185">Reference proteome</keyword>
<evidence type="ECO:0000313" key="2">
    <source>
        <dbReference type="Proteomes" id="UP001148629"/>
    </source>
</evidence>
<gene>
    <name evidence="1" type="ORF">NM208_g13290</name>
</gene>